<feature type="region of interest" description="Disordered" evidence="4">
    <location>
        <begin position="388"/>
        <end position="413"/>
    </location>
</feature>
<evidence type="ECO:0000259" key="5">
    <source>
        <dbReference type="Pfam" id="PF01156"/>
    </source>
</evidence>
<protein>
    <submittedName>
        <fullName evidence="6">Nucleoside hydrolase</fullName>
    </submittedName>
</protein>
<gene>
    <name evidence="6" type="ORF">AAP_02692</name>
</gene>
<proteinExistence type="inferred from homology"/>
<dbReference type="SUPFAM" id="SSF53590">
    <property type="entry name" value="Nucleoside hydrolase"/>
    <property type="match status" value="1"/>
</dbReference>
<dbReference type="Gene3D" id="3.90.245.10">
    <property type="entry name" value="Ribonucleoside hydrolase-like"/>
    <property type="match status" value="1"/>
</dbReference>
<keyword evidence="7" id="KW-1185">Reference proteome</keyword>
<reference evidence="6 7" key="1">
    <citation type="journal article" date="2016" name="Genome Biol. Evol.">
        <title>Divergent and convergent evolution of fungal pathogenicity.</title>
        <authorList>
            <person name="Shang Y."/>
            <person name="Xiao G."/>
            <person name="Zheng P."/>
            <person name="Cen K."/>
            <person name="Zhan S."/>
            <person name="Wang C."/>
        </authorList>
    </citation>
    <scope>NUCLEOTIDE SEQUENCE [LARGE SCALE GENOMIC DNA]</scope>
    <source>
        <strain evidence="6 7">ARSEF 7405</strain>
    </source>
</reference>
<dbReference type="GO" id="GO:0008477">
    <property type="term" value="F:purine nucleosidase activity"/>
    <property type="evidence" value="ECO:0007669"/>
    <property type="project" value="TreeGrafter"/>
</dbReference>
<accession>A0A167ZFZ5</accession>
<sequence>MAPNKLIIDTDPGIDDALALLLALSAKEEEAEVKLISCVNGNIPVRQALENAVSMFHIIDRELEWRRKNNLPEGFEALKKCKPVLAVGADGPFLTEDTVIADYFHGVDGLGNVHSSHPHLNPTEAWEHAFHAPWATEDGAAATQGKAAEDFDKHYHLFTPSKDPSYKEILRVLRDNEPNTITIVALGPLTNLALAAREDPETFVKAKEIAIMGGAIDWPGNVTAVAEFNVFADPFASAVVYAFTSPDPTSTFPPKAAELGFRPPSTSERIKVKLFPLDVTTRHRLSRGLFNSKTTDLVAKGSPLAEWLSPMVGHTLALMDNTSTVHKGDDKTSMSLHDPLTAWYAVTATNPAWKVSEKSPMDLRIETLGQWAKGACVYDRRTRQMIEEESETDGVDKAEKAAKKGSDHGNWLNPKKGNRINVITGTPGEDIFAGELLDRILA</sequence>
<evidence type="ECO:0000256" key="4">
    <source>
        <dbReference type="SAM" id="MobiDB-lite"/>
    </source>
</evidence>
<comment type="caution">
    <text evidence="6">The sequence shown here is derived from an EMBL/GenBank/DDBJ whole genome shotgun (WGS) entry which is preliminary data.</text>
</comment>
<keyword evidence="2 6" id="KW-0378">Hydrolase</keyword>
<comment type="similarity">
    <text evidence="1">Belongs to the IUNH family.</text>
</comment>
<dbReference type="Proteomes" id="UP000242877">
    <property type="component" value="Unassembled WGS sequence"/>
</dbReference>
<dbReference type="Pfam" id="PF01156">
    <property type="entry name" value="IU_nuc_hydro"/>
    <property type="match status" value="1"/>
</dbReference>
<name>A0A167ZFZ5_9EURO</name>
<evidence type="ECO:0000313" key="6">
    <source>
        <dbReference type="EMBL" id="KZZ92611.1"/>
    </source>
</evidence>
<evidence type="ECO:0000313" key="7">
    <source>
        <dbReference type="Proteomes" id="UP000242877"/>
    </source>
</evidence>
<evidence type="ECO:0000256" key="1">
    <source>
        <dbReference type="ARBA" id="ARBA00009176"/>
    </source>
</evidence>
<evidence type="ECO:0000256" key="2">
    <source>
        <dbReference type="ARBA" id="ARBA00022801"/>
    </source>
</evidence>
<dbReference type="VEuPathDB" id="FungiDB:AAP_02692"/>
<dbReference type="OrthoDB" id="5783963at2759"/>
<evidence type="ECO:0000256" key="3">
    <source>
        <dbReference type="ARBA" id="ARBA00023295"/>
    </source>
</evidence>
<dbReference type="GO" id="GO:0005829">
    <property type="term" value="C:cytosol"/>
    <property type="evidence" value="ECO:0007669"/>
    <property type="project" value="TreeGrafter"/>
</dbReference>
<feature type="compositionally biased region" description="Basic and acidic residues" evidence="4">
    <location>
        <begin position="394"/>
        <end position="407"/>
    </location>
</feature>
<dbReference type="AlphaFoldDB" id="A0A167ZFZ5"/>
<dbReference type="InterPro" id="IPR023186">
    <property type="entry name" value="IUNH"/>
</dbReference>
<feature type="domain" description="Inosine/uridine-preferring nucleoside hydrolase" evidence="5">
    <location>
        <begin position="6"/>
        <end position="386"/>
    </location>
</feature>
<dbReference type="PANTHER" id="PTHR12304:SF56">
    <property type="entry name" value="HYDROLASE, PUTATIVE (AFU_ORTHOLOGUE AFUA_1G11790)-RELATED"/>
    <property type="match status" value="1"/>
</dbReference>
<dbReference type="InterPro" id="IPR036452">
    <property type="entry name" value="Ribo_hydro-like"/>
</dbReference>
<organism evidence="6 7">
    <name type="scientific">Ascosphaera apis ARSEF 7405</name>
    <dbReference type="NCBI Taxonomy" id="392613"/>
    <lineage>
        <taxon>Eukaryota</taxon>
        <taxon>Fungi</taxon>
        <taxon>Dikarya</taxon>
        <taxon>Ascomycota</taxon>
        <taxon>Pezizomycotina</taxon>
        <taxon>Eurotiomycetes</taxon>
        <taxon>Eurotiomycetidae</taxon>
        <taxon>Onygenales</taxon>
        <taxon>Ascosphaeraceae</taxon>
        <taxon>Ascosphaera</taxon>
    </lineage>
</organism>
<dbReference type="GO" id="GO:0006152">
    <property type="term" value="P:purine nucleoside catabolic process"/>
    <property type="evidence" value="ECO:0007669"/>
    <property type="project" value="TreeGrafter"/>
</dbReference>
<dbReference type="PANTHER" id="PTHR12304">
    <property type="entry name" value="INOSINE-URIDINE PREFERRING NUCLEOSIDE HYDROLASE"/>
    <property type="match status" value="1"/>
</dbReference>
<keyword evidence="3" id="KW-0326">Glycosidase</keyword>
<dbReference type="InterPro" id="IPR001910">
    <property type="entry name" value="Inosine/uridine_hydrolase_dom"/>
</dbReference>
<dbReference type="EMBL" id="AZGZ01000010">
    <property type="protein sequence ID" value="KZZ92611.1"/>
    <property type="molecule type" value="Genomic_DNA"/>
</dbReference>